<feature type="transmembrane region" description="Helical" evidence="6">
    <location>
        <begin position="378"/>
        <end position="396"/>
    </location>
</feature>
<dbReference type="InterPro" id="IPR020846">
    <property type="entry name" value="MFS_dom"/>
</dbReference>
<feature type="transmembrane region" description="Helical" evidence="6">
    <location>
        <begin position="139"/>
        <end position="159"/>
    </location>
</feature>
<dbReference type="Gene3D" id="1.20.1250.20">
    <property type="entry name" value="MFS general substrate transporter like domains"/>
    <property type="match status" value="1"/>
</dbReference>
<dbReference type="FunFam" id="1.20.1720.10:FF:000012">
    <property type="entry name" value="MFS toxin efflux pump (AflT)"/>
    <property type="match status" value="1"/>
</dbReference>
<dbReference type="PANTHER" id="PTHR23501">
    <property type="entry name" value="MAJOR FACILITATOR SUPERFAMILY"/>
    <property type="match status" value="1"/>
</dbReference>
<evidence type="ECO:0000313" key="8">
    <source>
        <dbReference type="EMBL" id="CZT05310.1"/>
    </source>
</evidence>
<sequence length="575" mass="61614">MSLKESNIDSASQDHSPLDPEKQTSDAPATKQAVDDESEYLTGVTLGLVVLGLCLAVLLVGLDNSILATAIPTITTAFNSLDDVGWYGSAFLVCVCALQPISGKFFQYFSLKWTYLAFLAIFEIGSLVCATAVNSVMLIVGRAIAGAGAVGLFSGALVILAHSVPVRQRPIYTGCVASMFSISNVVGPILGGVFTERATWRWCFYINLPLGAITAVILLFFFSPKERTITKHSLASKIKHLDLPGLAMFIPAVVMVLLAVQWGGNTHAWNSATVIGLFVGFGVMICLFVAWQWHQQEEASIPPRIMMQRSVYSAAVVVFMGLGSVTIIAYYLPIWFQVIKDDTPLQSGIRFLFSVLGSLLGSIIPAGLVTAYGHFNPWLYFGSILVAVAGGIFTTFDLQTADGMINGIQVLGGFGSSSVIQMVASIPFSSPYILVRTTTKRIEQPLIGLMSLIPQADLPTATSIAVFFQFFGGAIFLGIGNNILVSRLVSSLHKYVPDLDAQVVIRAGAAGFREVVKEKDLQDGLRAYSEALTTVFYLCAAGAVVAFFSSLGMGWKSVVGKKVVGGGEEDEKTET</sequence>
<feature type="transmembrane region" description="Helical" evidence="6">
    <location>
        <begin position="113"/>
        <end position="133"/>
    </location>
</feature>
<evidence type="ECO:0000259" key="7">
    <source>
        <dbReference type="PROSITE" id="PS50850"/>
    </source>
</evidence>
<feature type="transmembrane region" description="Helical" evidence="6">
    <location>
        <begin position="40"/>
        <end position="62"/>
    </location>
</feature>
<evidence type="ECO:0000256" key="3">
    <source>
        <dbReference type="ARBA" id="ARBA00022989"/>
    </source>
</evidence>
<dbReference type="FunCoup" id="A0A1E1L4C9">
    <property type="interactions" value="70"/>
</dbReference>
<dbReference type="GO" id="GO:0022857">
    <property type="term" value="F:transmembrane transporter activity"/>
    <property type="evidence" value="ECO:0007669"/>
    <property type="project" value="InterPro"/>
</dbReference>
<feature type="region of interest" description="Disordered" evidence="5">
    <location>
        <begin position="1"/>
        <end position="30"/>
    </location>
</feature>
<dbReference type="PRINTS" id="PR01036">
    <property type="entry name" value="TCRTETB"/>
</dbReference>
<dbReference type="SUPFAM" id="SSF103473">
    <property type="entry name" value="MFS general substrate transporter"/>
    <property type="match status" value="1"/>
</dbReference>
<feature type="transmembrane region" description="Helical" evidence="6">
    <location>
        <begin position="202"/>
        <end position="222"/>
    </location>
</feature>
<keyword evidence="2 6" id="KW-0812">Transmembrane</keyword>
<dbReference type="GO" id="GO:0005886">
    <property type="term" value="C:plasma membrane"/>
    <property type="evidence" value="ECO:0007669"/>
    <property type="project" value="TreeGrafter"/>
</dbReference>
<dbReference type="InterPro" id="IPR011701">
    <property type="entry name" value="MFS"/>
</dbReference>
<comment type="caution">
    <text evidence="8">The sequence shown here is derived from an EMBL/GenBank/DDBJ whole genome shotgun (WGS) entry which is preliminary data.</text>
</comment>
<evidence type="ECO:0000256" key="4">
    <source>
        <dbReference type="ARBA" id="ARBA00023136"/>
    </source>
</evidence>
<dbReference type="PROSITE" id="PS50850">
    <property type="entry name" value="MFS"/>
    <property type="match status" value="1"/>
</dbReference>
<evidence type="ECO:0000313" key="9">
    <source>
        <dbReference type="Proteomes" id="UP000178129"/>
    </source>
</evidence>
<keyword evidence="9" id="KW-1185">Reference proteome</keyword>
<feature type="domain" description="Major facilitator superfamily (MFS) profile" evidence="7">
    <location>
        <begin position="49"/>
        <end position="558"/>
    </location>
</feature>
<name>A0A1E1L4C9_9HELO</name>
<organism evidence="8 9">
    <name type="scientific">Rhynchosporium graminicola</name>
    <dbReference type="NCBI Taxonomy" id="2792576"/>
    <lineage>
        <taxon>Eukaryota</taxon>
        <taxon>Fungi</taxon>
        <taxon>Dikarya</taxon>
        <taxon>Ascomycota</taxon>
        <taxon>Pezizomycotina</taxon>
        <taxon>Leotiomycetes</taxon>
        <taxon>Helotiales</taxon>
        <taxon>Ploettnerulaceae</taxon>
        <taxon>Rhynchosporium</taxon>
    </lineage>
</organism>
<keyword evidence="4 6" id="KW-0472">Membrane</keyword>
<evidence type="ECO:0000256" key="1">
    <source>
        <dbReference type="ARBA" id="ARBA00004141"/>
    </source>
</evidence>
<feature type="transmembrane region" description="Helical" evidence="6">
    <location>
        <begin position="171"/>
        <end position="190"/>
    </location>
</feature>
<dbReference type="Proteomes" id="UP000178129">
    <property type="component" value="Unassembled WGS sequence"/>
</dbReference>
<comment type="subcellular location">
    <subcellularLocation>
        <location evidence="1">Membrane</location>
        <topology evidence="1">Multi-pass membrane protein</topology>
    </subcellularLocation>
</comment>
<evidence type="ECO:0000256" key="5">
    <source>
        <dbReference type="SAM" id="MobiDB-lite"/>
    </source>
</evidence>
<gene>
    <name evidence="8" type="ORF">RCO7_08554</name>
</gene>
<dbReference type="PANTHER" id="PTHR23501:SF198">
    <property type="entry name" value="AZOLE RESISTANCE PROTEIN 1-RELATED"/>
    <property type="match status" value="1"/>
</dbReference>
<feature type="transmembrane region" description="Helical" evidence="6">
    <location>
        <begin position="408"/>
        <end position="435"/>
    </location>
</feature>
<feature type="transmembrane region" description="Helical" evidence="6">
    <location>
        <begin position="243"/>
        <end position="262"/>
    </location>
</feature>
<feature type="transmembrane region" description="Helical" evidence="6">
    <location>
        <begin position="268"/>
        <end position="291"/>
    </location>
</feature>
<dbReference type="EMBL" id="FJUW01000035">
    <property type="protein sequence ID" value="CZT05310.1"/>
    <property type="molecule type" value="Genomic_DNA"/>
</dbReference>
<feature type="transmembrane region" description="Helical" evidence="6">
    <location>
        <begin position="84"/>
        <end position="101"/>
    </location>
</feature>
<feature type="transmembrane region" description="Helical" evidence="6">
    <location>
        <begin position="311"/>
        <end position="331"/>
    </location>
</feature>
<keyword evidence="3 6" id="KW-1133">Transmembrane helix</keyword>
<reference evidence="9" key="1">
    <citation type="submission" date="2016-03" db="EMBL/GenBank/DDBJ databases">
        <authorList>
            <person name="Ploux O."/>
        </authorList>
    </citation>
    <scope>NUCLEOTIDE SEQUENCE [LARGE SCALE GENOMIC DNA]</scope>
    <source>
        <strain evidence="9">UK7</strain>
    </source>
</reference>
<feature type="transmembrane region" description="Helical" evidence="6">
    <location>
        <begin position="351"/>
        <end position="371"/>
    </location>
</feature>
<accession>A0A1E1L4C9</accession>
<dbReference type="CDD" id="cd17502">
    <property type="entry name" value="MFS_Azr1_MDR_like"/>
    <property type="match status" value="1"/>
</dbReference>
<dbReference type="InterPro" id="IPR036259">
    <property type="entry name" value="MFS_trans_sf"/>
</dbReference>
<evidence type="ECO:0000256" key="6">
    <source>
        <dbReference type="SAM" id="Phobius"/>
    </source>
</evidence>
<dbReference type="Pfam" id="PF07690">
    <property type="entry name" value="MFS_1"/>
    <property type="match status" value="1"/>
</dbReference>
<proteinExistence type="predicted"/>
<dbReference type="InParanoid" id="A0A1E1L4C9"/>
<evidence type="ECO:0000256" key="2">
    <source>
        <dbReference type="ARBA" id="ARBA00022692"/>
    </source>
</evidence>
<feature type="transmembrane region" description="Helical" evidence="6">
    <location>
        <begin position="456"/>
        <end position="479"/>
    </location>
</feature>
<feature type="compositionally biased region" description="Polar residues" evidence="5">
    <location>
        <begin position="1"/>
        <end position="15"/>
    </location>
</feature>
<dbReference type="AlphaFoldDB" id="A0A1E1L4C9"/>
<protein>
    <submittedName>
        <fullName evidence="8">Related to transporter (Major facilitator superfamily)</fullName>
    </submittedName>
</protein>
<feature type="transmembrane region" description="Helical" evidence="6">
    <location>
        <begin position="535"/>
        <end position="555"/>
    </location>
</feature>